<organism evidence="2 3">
    <name type="scientific">Pseudoalteromonas ulvae</name>
    <dbReference type="NCBI Taxonomy" id="107327"/>
    <lineage>
        <taxon>Bacteria</taxon>
        <taxon>Pseudomonadati</taxon>
        <taxon>Pseudomonadota</taxon>
        <taxon>Gammaproteobacteria</taxon>
        <taxon>Alteromonadales</taxon>
        <taxon>Pseudoalteromonadaceae</taxon>
        <taxon>Pseudoalteromonas</taxon>
    </lineage>
</organism>
<feature type="domain" description="VOC" evidence="1">
    <location>
        <begin position="1"/>
        <end position="127"/>
    </location>
</feature>
<dbReference type="InterPro" id="IPR037523">
    <property type="entry name" value="VOC_core"/>
</dbReference>
<evidence type="ECO:0000259" key="1">
    <source>
        <dbReference type="PROSITE" id="PS51819"/>
    </source>
</evidence>
<dbReference type="PROSITE" id="PS51819">
    <property type="entry name" value="VOC"/>
    <property type="match status" value="1"/>
</dbReference>
<dbReference type="Gene3D" id="3.10.180.10">
    <property type="entry name" value="2,3-Dihydroxybiphenyl 1,2-Dioxygenase, domain 1"/>
    <property type="match status" value="1"/>
</dbReference>
<dbReference type="Pfam" id="PF00903">
    <property type="entry name" value="Glyoxalase"/>
    <property type="match status" value="1"/>
</dbReference>
<comment type="caution">
    <text evidence="2">The sequence shown here is derived from an EMBL/GenBank/DDBJ whole genome shotgun (WGS) entry which is preliminary data.</text>
</comment>
<dbReference type="OrthoDB" id="9798430at2"/>
<dbReference type="Proteomes" id="UP000194841">
    <property type="component" value="Unassembled WGS sequence"/>
</dbReference>
<dbReference type="SUPFAM" id="SSF54593">
    <property type="entry name" value="Glyoxalase/Bleomycin resistance protein/Dihydroxybiphenyl dioxygenase"/>
    <property type="match status" value="1"/>
</dbReference>
<dbReference type="InterPro" id="IPR029068">
    <property type="entry name" value="Glyas_Bleomycin-R_OHBP_Dase"/>
</dbReference>
<reference evidence="2 3" key="1">
    <citation type="submission" date="2017-02" db="EMBL/GenBank/DDBJ databases">
        <title>Pseudoalteromonas ulvae TC14 Genome.</title>
        <authorList>
            <person name="Molmeret M."/>
        </authorList>
    </citation>
    <scope>NUCLEOTIDE SEQUENCE [LARGE SCALE GENOMIC DNA]</scope>
    <source>
        <strain evidence="2">TC14</strain>
    </source>
</reference>
<proteinExistence type="predicted"/>
<gene>
    <name evidence="2" type="ORF">B1199_11595</name>
</gene>
<dbReference type="RefSeq" id="WP_086744279.1">
    <property type="nucleotide sequence ID" value="NZ_MWPV01000003.1"/>
</dbReference>
<dbReference type="EMBL" id="MWPV01000003">
    <property type="protein sequence ID" value="OUL57696.1"/>
    <property type="molecule type" value="Genomic_DNA"/>
</dbReference>
<keyword evidence="3" id="KW-1185">Reference proteome</keyword>
<evidence type="ECO:0000313" key="3">
    <source>
        <dbReference type="Proteomes" id="UP000194841"/>
    </source>
</evidence>
<evidence type="ECO:0000313" key="2">
    <source>
        <dbReference type="EMBL" id="OUL57696.1"/>
    </source>
</evidence>
<dbReference type="InterPro" id="IPR004360">
    <property type="entry name" value="Glyas_Fos-R_dOase_dom"/>
</dbReference>
<accession>A0A244CQC5</accession>
<name>A0A244CQC5_PSEDV</name>
<protein>
    <submittedName>
        <fullName evidence="2">Glyoxalase</fullName>
    </submittedName>
</protein>
<sequence length="129" mass="14130">MEYLKTIIYVDDVEETLDFYYQAFGIVALVLDESGQYGELDTGAVKLGFAAHPLAQSHFKQSYIRAQPKQPALGFEIVFQSDNVIAAYDKAIQAGAEPLAPPVEKPWGQTVAYVRSIEGTLIALSSDAE</sequence>
<dbReference type="AlphaFoldDB" id="A0A244CQC5"/>